<keyword evidence="2 6" id="KW-0689">Ribosomal protein</keyword>
<dbReference type="HAMAP" id="MF_01325_B">
    <property type="entry name" value="Ribosomal_uL3_B"/>
    <property type="match status" value="1"/>
</dbReference>
<evidence type="ECO:0000313" key="6">
    <source>
        <dbReference type="EMBL" id="KAK7204453.1"/>
    </source>
</evidence>
<name>A0ABR1F5T0_9ASCO</name>
<reference evidence="6 7" key="1">
    <citation type="submission" date="2024-03" db="EMBL/GenBank/DDBJ databases">
        <title>Genome-scale model development and genomic sequencing of the oleaginous clade Lipomyces.</title>
        <authorList>
            <consortium name="Lawrence Berkeley National Laboratory"/>
            <person name="Czajka J.J."/>
            <person name="Han Y."/>
            <person name="Kim J."/>
            <person name="Mondo S.J."/>
            <person name="Hofstad B.A."/>
            <person name="Robles A."/>
            <person name="Haridas S."/>
            <person name="Riley R."/>
            <person name="LaButti K."/>
            <person name="Pangilinan J."/>
            <person name="Andreopoulos W."/>
            <person name="Lipzen A."/>
            <person name="Yan J."/>
            <person name="Wang M."/>
            <person name="Ng V."/>
            <person name="Grigoriev I.V."/>
            <person name="Spatafora J.W."/>
            <person name="Magnuson J.K."/>
            <person name="Baker S.E."/>
            <person name="Pomraning K.R."/>
        </authorList>
    </citation>
    <scope>NUCLEOTIDE SEQUENCE [LARGE SCALE GENOMIC DNA]</scope>
    <source>
        <strain evidence="6 7">Phaff 52-87</strain>
    </source>
</reference>
<comment type="caution">
    <text evidence="6">The sequence shown here is derived from an EMBL/GenBank/DDBJ whole genome shotgun (WGS) entry which is preliminary data.</text>
</comment>
<evidence type="ECO:0000313" key="7">
    <source>
        <dbReference type="Proteomes" id="UP001498771"/>
    </source>
</evidence>
<evidence type="ECO:0000256" key="5">
    <source>
        <dbReference type="SAM" id="MobiDB-lite"/>
    </source>
</evidence>
<dbReference type="Proteomes" id="UP001498771">
    <property type="component" value="Unassembled WGS sequence"/>
</dbReference>
<organism evidence="6 7">
    <name type="scientific">Myxozyma melibiosi</name>
    <dbReference type="NCBI Taxonomy" id="54550"/>
    <lineage>
        <taxon>Eukaryota</taxon>
        <taxon>Fungi</taxon>
        <taxon>Dikarya</taxon>
        <taxon>Ascomycota</taxon>
        <taxon>Saccharomycotina</taxon>
        <taxon>Lipomycetes</taxon>
        <taxon>Lipomycetales</taxon>
        <taxon>Lipomycetaceae</taxon>
        <taxon>Myxozyma</taxon>
    </lineage>
</organism>
<gene>
    <name evidence="6" type="ORF">BZA70DRAFT_280790</name>
</gene>
<evidence type="ECO:0000256" key="2">
    <source>
        <dbReference type="ARBA" id="ARBA00022980"/>
    </source>
</evidence>
<sequence length="305" mass="32553">MRPIASFLSRPAATAVLCVRSLLNTAQTSRIGGRIYSTAVPDVKKISSTIPILEPPPGAVMPSREDRPLPVLFNSPEAALTRKQLRKRPGVLAIKKGMQSYFTADGRQIPVTVLVVDRVQATCNRTVAQNGYYAVEVGAGARNPRNLTKPELGHLTKLGIPPKAKLAQFRVKDESGLLPVGTNITVDFFQEGQFVDIKGTGKGKGFSGVMKRHGFHGLPASHGVSVAHRSAGSTGGSQDPGRVLKGKKMAGRMGGKSVTTQNIQVVKIFPEIGVMFVKGPVPGPKEAWVRVQDALKKEGVVAPIK</sequence>
<dbReference type="InterPro" id="IPR009000">
    <property type="entry name" value="Transl_B-barrel_sf"/>
</dbReference>
<dbReference type="Gene3D" id="3.30.160.810">
    <property type="match status" value="1"/>
</dbReference>
<evidence type="ECO:0000256" key="4">
    <source>
        <dbReference type="ARBA" id="ARBA00035209"/>
    </source>
</evidence>
<evidence type="ECO:0000256" key="1">
    <source>
        <dbReference type="ARBA" id="ARBA00006540"/>
    </source>
</evidence>
<dbReference type="GeneID" id="90038538"/>
<dbReference type="Gene3D" id="2.40.30.10">
    <property type="entry name" value="Translation factors"/>
    <property type="match status" value="1"/>
</dbReference>
<keyword evidence="7" id="KW-1185">Reference proteome</keyword>
<dbReference type="PANTHER" id="PTHR11229:SF8">
    <property type="entry name" value="LARGE RIBOSOMAL SUBUNIT PROTEIN UL3M"/>
    <property type="match status" value="1"/>
</dbReference>
<evidence type="ECO:0000256" key="3">
    <source>
        <dbReference type="ARBA" id="ARBA00023274"/>
    </source>
</evidence>
<dbReference type="InterPro" id="IPR019927">
    <property type="entry name" value="Ribosomal_uL3_bac/org-type"/>
</dbReference>
<dbReference type="GO" id="GO:0005840">
    <property type="term" value="C:ribosome"/>
    <property type="evidence" value="ECO:0007669"/>
    <property type="project" value="UniProtKB-KW"/>
</dbReference>
<dbReference type="RefSeq" id="XP_064767486.1">
    <property type="nucleotide sequence ID" value="XM_064913026.1"/>
</dbReference>
<dbReference type="EMBL" id="JBBJBU010000008">
    <property type="protein sequence ID" value="KAK7204453.1"/>
    <property type="molecule type" value="Genomic_DNA"/>
</dbReference>
<dbReference type="PANTHER" id="PTHR11229">
    <property type="entry name" value="50S RIBOSOMAL PROTEIN L3"/>
    <property type="match status" value="1"/>
</dbReference>
<comment type="similarity">
    <text evidence="1">Belongs to the universal ribosomal protein uL3 family.</text>
</comment>
<dbReference type="Pfam" id="PF00297">
    <property type="entry name" value="Ribosomal_L3"/>
    <property type="match status" value="1"/>
</dbReference>
<accession>A0ABR1F5T0</accession>
<feature type="region of interest" description="Disordered" evidence="5">
    <location>
        <begin position="226"/>
        <end position="256"/>
    </location>
</feature>
<dbReference type="InterPro" id="IPR000597">
    <property type="entry name" value="Ribosomal_uL3"/>
</dbReference>
<dbReference type="SUPFAM" id="SSF50447">
    <property type="entry name" value="Translation proteins"/>
    <property type="match status" value="1"/>
</dbReference>
<keyword evidence="3" id="KW-0687">Ribonucleoprotein</keyword>
<proteinExistence type="inferred from homology"/>
<dbReference type="NCBIfam" id="TIGR03625">
    <property type="entry name" value="L3_bact"/>
    <property type="match status" value="1"/>
</dbReference>
<protein>
    <recommendedName>
        <fullName evidence="4">Large ribosomal subunit protein uL3m</fullName>
    </recommendedName>
</protein>